<dbReference type="EMBL" id="CP059139">
    <property type="protein sequence ID" value="QMV63729.1"/>
    <property type="molecule type" value="Genomic_DNA"/>
</dbReference>
<proteinExistence type="predicted"/>
<dbReference type="SUPFAM" id="SSF81901">
    <property type="entry name" value="HCP-like"/>
    <property type="match status" value="2"/>
</dbReference>
<dbReference type="InterPro" id="IPR006597">
    <property type="entry name" value="Sel1-like"/>
</dbReference>
<dbReference type="InterPro" id="IPR011990">
    <property type="entry name" value="TPR-like_helical_dom_sf"/>
</dbReference>
<dbReference type="SMART" id="SM00671">
    <property type="entry name" value="SEL1"/>
    <property type="match status" value="4"/>
</dbReference>
<organism evidence="1 2">
    <name type="scientific">Pseudomonas berkeleyensis</name>
    <dbReference type="NCBI Taxonomy" id="2726956"/>
    <lineage>
        <taxon>Bacteria</taxon>
        <taxon>Pseudomonadati</taxon>
        <taxon>Pseudomonadota</taxon>
        <taxon>Gammaproteobacteria</taxon>
        <taxon>Pseudomonadales</taxon>
        <taxon>Pseudomonadaceae</taxon>
        <taxon>Pseudomonas</taxon>
    </lineage>
</organism>
<dbReference type="AlphaFoldDB" id="A0A7G5DPQ4"/>
<dbReference type="Gene3D" id="1.25.40.10">
    <property type="entry name" value="Tetratricopeptide repeat domain"/>
    <property type="match status" value="1"/>
</dbReference>
<evidence type="ECO:0000313" key="1">
    <source>
        <dbReference type="EMBL" id="QMV63729.1"/>
    </source>
</evidence>
<gene>
    <name evidence="1" type="ORF">HS968_01340</name>
</gene>
<keyword evidence="2" id="KW-1185">Reference proteome</keyword>
<accession>A0A7G5DPQ4</accession>
<sequence length="284" mass="31120">MCRGDQRTGGSMSKSSNVFNLVDGLLPQAAAIDIRQPGLLQMLYAGIGMPSLRIEEMATQGCVTYCQIKAGNQLRSLCDPHALRQHYEVLRTQAVAGDADALNDLGWLWLNGSRVEADPQLAQQLFRIAAMQGSAEALFNQAEQHAYGKGVVVDPHLASEYYEQAFQQGVRCAAQALGGLYENGDEGFATDHAKALAWYRRGADEQDPMACYLLGRLALDELSSVFDPPLGLYWLQWAAMRGEVLASERLASFYYDSFDTPPDPDGLLHGFWRGVAIHQGSTSV</sequence>
<dbReference type="PANTHER" id="PTHR11102">
    <property type="entry name" value="SEL-1-LIKE PROTEIN"/>
    <property type="match status" value="1"/>
</dbReference>
<protein>
    <submittedName>
        <fullName evidence="1">Sel1 repeat family protein</fullName>
    </submittedName>
</protein>
<reference evidence="1 2" key="1">
    <citation type="journal article" date="2020" name="G3 (Bethesda)">
        <title>CeMbio - The Caenorhabditis elegans Microbiome Resource.</title>
        <authorList>
            <person name="Dirksen P."/>
            <person name="Assie A."/>
            <person name="Zimmermann J."/>
            <person name="Zhang F."/>
            <person name="Tietje A.M."/>
            <person name="Marsh S.A."/>
            <person name="Felix M.A."/>
            <person name="Shapira M."/>
            <person name="Kaleta C."/>
            <person name="Schulenburg H."/>
            <person name="Samuel B."/>
        </authorList>
    </citation>
    <scope>NUCLEOTIDE SEQUENCE [LARGE SCALE GENOMIC DNA]</scope>
    <source>
        <strain evidence="1 2">MSPm1</strain>
    </source>
</reference>
<dbReference type="Proteomes" id="UP000515276">
    <property type="component" value="Chromosome"/>
</dbReference>
<evidence type="ECO:0000313" key="2">
    <source>
        <dbReference type="Proteomes" id="UP000515276"/>
    </source>
</evidence>
<name>A0A7G5DPQ4_9PSED</name>
<dbReference type="InterPro" id="IPR050767">
    <property type="entry name" value="Sel1_AlgK"/>
</dbReference>
<dbReference type="Pfam" id="PF08238">
    <property type="entry name" value="Sel1"/>
    <property type="match status" value="4"/>
</dbReference>
<dbReference type="PANTHER" id="PTHR11102:SF160">
    <property type="entry name" value="ERAD-ASSOCIATED E3 UBIQUITIN-PROTEIN LIGASE COMPONENT HRD3"/>
    <property type="match status" value="1"/>
</dbReference>